<sequence length="135" mass="15562">RYRKHLLNRSLAIETIDPSRDFLLQPTPAGESLMHLVDTVESIEGRKQQREHLPSEEQSSVALSPNMAVTVTLMRGRLFQGYVLEQAEVARLEAQLKYDGDDEELIKEHKQHEQKMNLLYEFLGVFAHLLHGLQN</sequence>
<accession>X1HDF1</accession>
<name>X1HDF1_9ZZZZ</name>
<proteinExistence type="predicted"/>
<organism evidence="1">
    <name type="scientific">marine sediment metagenome</name>
    <dbReference type="NCBI Taxonomy" id="412755"/>
    <lineage>
        <taxon>unclassified sequences</taxon>
        <taxon>metagenomes</taxon>
        <taxon>ecological metagenomes</taxon>
    </lineage>
</organism>
<comment type="caution">
    <text evidence="1">The sequence shown here is derived from an EMBL/GenBank/DDBJ whole genome shotgun (WGS) entry which is preliminary data.</text>
</comment>
<evidence type="ECO:0000313" key="1">
    <source>
        <dbReference type="EMBL" id="GAH43343.1"/>
    </source>
</evidence>
<reference evidence="1" key="1">
    <citation type="journal article" date="2014" name="Front. Microbiol.">
        <title>High frequency of phylogenetically diverse reductive dehalogenase-homologous genes in deep subseafloor sedimentary metagenomes.</title>
        <authorList>
            <person name="Kawai M."/>
            <person name="Futagami T."/>
            <person name="Toyoda A."/>
            <person name="Takaki Y."/>
            <person name="Nishi S."/>
            <person name="Hori S."/>
            <person name="Arai W."/>
            <person name="Tsubouchi T."/>
            <person name="Morono Y."/>
            <person name="Uchiyama I."/>
            <person name="Ito T."/>
            <person name="Fujiyama A."/>
            <person name="Inagaki F."/>
            <person name="Takami H."/>
        </authorList>
    </citation>
    <scope>NUCLEOTIDE SEQUENCE</scope>
    <source>
        <strain evidence="1">Expedition CK06-06</strain>
    </source>
</reference>
<protein>
    <submittedName>
        <fullName evidence="1">Uncharacterized protein</fullName>
    </submittedName>
</protein>
<feature type="non-terminal residue" evidence="1">
    <location>
        <position position="1"/>
    </location>
</feature>
<gene>
    <name evidence="1" type="ORF">S03H2_16801</name>
</gene>
<dbReference type="EMBL" id="BARU01008608">
    <property type="protein sequence ID" value="GAH43343.1"/>
    <property type="molecule type" value="Genomic_DNA"/>
</dbReference>
<dbReference type="AlphaFoldDB" id="X1HDF1"/>